<evidence type="ECO:0000256" key="1">
    <source>
        <dbReference type="SAM" id="MobiDB-lite"/>
    </source>
</evidence>
<comment type="caution">
    <text evidence="2">The sequence shown here is derived from an EMBL/GenBank/DDBJ whole genome shotgun (WGS) entry which is preliminary data.</text>
</comment>
<gene>
    <name evidence="2" type="ORF">AAFF_G00226370</name>
</gene>
<evidence type="ECO:0000313" key="3">
    <source>
        <dbReference type="Proteomes" id="UP001221898"/>
    </source>
</evidence>
<accession>A0AAD7X396</accession>
<sequence length="168" mass="17488">MEVKFAAAAQNNSLPPPRPGEPQVVDEVAVPSVPTGEDKAQLLRAGVGQMPLTCHVFQAGQRGGGLGAGRLPRHPHLVPTPHVFWRCDDFHPAIAGEGALLSPSTYGGSRLELRHRHRLPLPVSGGFGTGCQPGSRESANCRCASVPACPVAQGPNVPHRMGSCASSA</sequence>
<dbReference type="EMBL" id="JAINUG010000003">
    <property type="protein sequence ID" value="KAJ8417794.1"/>
    <property type="molecule type" value="Genomic_DNA"/>
</dbReference>
<dbReference type="AlphaFoldDB" id="A0AAD7X396"/>
<keyword evidence="3" id="KW-1185">Reference proteome</keyword>
<reference evidence="2" key="1">
    <citation type="journal article" date="2023" name="Science">
        <title>Genome structures resolve the early diversification of teleost fishes.</title>
        <authorList>
            <person name="Parey E."/>
            <person name="Louis A."/>
            <person name="Montfort J."/>
            <person name="Bouchez O."/>
            <person name="Roques C."/>
            <person name="Iampietro C."/>
            <person name="Lluch J."/>
            <person name="Castinel A."/>
            <person name="Donnadieu C."/>
            <person name="Desvignes T."/>
            <person name="Floi Bucao C."/>
            <person name="Jouanno E."/>
            <person name="Wen M."/>
            <person name="Mejri S."/>
            <person name="Dirks R."/>
            <person name="Jansen H."/>
            <person name="Henkel C."/>
            <person name="Chen W.J."/>
            <person name="Zahm M."/>
            <person name="Cabau C."/>
            <person name="Klopp C."/>
            <person name="Thompson A.W."/>
            <person name="Robinson-Rechavi M."/>
            <person name="Braasch I."/>
            <person name="Lecointre G."/>
            <person name="Bobe J."/>
            <person name="Postlethwait J.H."/>
            <person name="Berthelot C."/>
            <person name="Roest Crollius H."/>
            <person name="Guiguen Y."/>
        </authorList>
    </citation>
    <scope>NUCLEOTIDE SEQUENCE</scope>
    <source>
        <strain evidence="2">NC1722</strain>
    </source>
</reference>
<organism evidence="2 3">
    <name type="scientific">Aldrovandia affinis</name>
    <dbReference type="NCBI Taxonomy" id="143900"/>
    <lineage>
        <taxon>Eukaryota</taxon>
        <taxon>Metazoa</taxon>
        <taxon>Chordata</taxon>
        <taxon>Craniata</taxon>
        <taxon>Vertebrata</taxon>
        <taxon>Euteleostomi</taxon>
        <taxon>Actinopterygii</taxon>
        <taxon>Neopterygii</taxon>
        <taxon>Teleostei</taxon>
        <taxon>Notacanthiformes</taxon>
        <taxon>Halosauridae</taxon>
        <taxon>Aldrovandia</taxon>
    </lineage>
</organism>
<evidence type="ECO:0000313" key="2">
    <source>
        <dbReference type="EMBL" id="KAJ8417794.1"/>
    </source>
</evidence>
<protein>
    <submittedName>
        <fullName evidence="2">Uncharacterized protein</fullName>
    </submittedName>
</protein>
<proteinExistence type="predicted"/>
<dbReference type="Proteomes" id="UP001221898">
    <property type="component" value="Unassembled WGS sequence"/>
</dbReference>
<feature type="region of interest" description="Disordered" evidence="1">
    <location>
        <begin position="1"/>
        <end position="24"/>
    </location>
</feature>
<name>A0AAD7X396_9TELE</name>